<accession>A0A090V2Y9</accession>
<dbReference type="AlphaFoldDB" id="A0A090V2Y9"/>
<reference evidence="1 2" key="1">
    <citation type="submission" date="2014-09" db="EMBL/GenBank/DDBJ databases">
        <title>Whole genome shotgun sequence of Escherichia vulneris NBRC 102420.</title>
        <authorList>
            <person name="Yoshida Y."/>
            <person name="Hosoyama A."/>
            <person name="Tsuchikane K."/>
            <person name="Ohji S."/>
            <person name="Ichikawa N."/>
            <person name="Kimura A."/>
            <person name="Yamazoe A."/>
            <person name="Ezaki T."/>
            <person name="Fujita N."/>
        </authorList>
    </citation>
    <scope>NUCLEOTIDE SEQUENCE [LARGE SCALE GENOMIC DNA]</scope>
    <source>
        <strain evidence="1 2">NBRC 102420</strain>
    </source>
</reference>
<dbReference type="RefSeq" id="WP_042391496.1">
    <property type="nucleotide sequence ID" value="NZ_BBMZ01000011.1"/>
</dbReference>
<dbReference type="OrthoDB" id="6625212at2"/>
<evidence type="ECO:0000313" key="2">
    <source>
        <dbReference type="Proteomes" id="UP000029462"/>
    </source>
</evidence>
<dbReference type="Proteomes" id="UP000029462">
    <property type="component" value="Unassembled WGS sequence"/>
</dbReference>
<evidence type="ECO:0008006" key="3">
    <source>
        <dbReference type="Google" id="ProtNLM"/>
    </source>
</evidence>
<evidence type="ECO:0000313" key="1">
    <source>
        <dbReference type="EMBL" id="GAL58453.1"/>
    </source>
</evidence>
<dbReference type="STRING" id="1115515.EV102420_11_00230"/>
<keyword evidence="2" id="KW-1185">Reference proteome</keyword>
<gene>
    <name evidence="1" type="ORF">EV102420_11_00230</name>
</gene>
<organism evidence="1 2">
    <name type="scientific">Pseudescherichia vulneris NBRC 102420</name>
    <dbReference type="NCBI Taxonomy" id="1115515"/>
    <lineage>
        <taxon>Bacteria</taxon>
        <taxon>Pseudomonadati</taxon>
        <taxon>Pseudomonadota</taxon>
        <taxon>Gammaproteobacteria</taxon>
        <taxon>Enterobacterales</taxon>
        <taxon>Enterobacteriaceae</taxon>
        <taxon>Pseudescherichia</taxon>
    </lineage>
</organism>
<name>A0A090V2Y9_PSEVU</name>
<protein>
    <recommendedName>
        <fullName evidence="3">Serine acetyltransferase</fullName>
    </recommendedName>
</protein>
<sequence>MQDLKIEYRDGKLIELSIDGVSFNDLTSITFSHEAGKSLPTVSLTMPLGVGDRLVSASLSRENLRIIEK</sequence>
<proteinExistence type="predicted"/>
<dbReference type="EMBL" id="BBMZ01000011">
    <property type="protein sequence ID" value="GAL58453.1"/>
    <property type="molecule type" value="Genomic_DNA"/>
</dbReference>
<comment type="caution">
    <text evidence="1">The sequence shown here is derived from an EMBL/GenBank/DDBJ whole genome shotgun (WGS) entry which is preliminary data.</text>
</comment>